<reference evidence="1" key="1">
    <citation type="submission" date="2023-05" db="EMBL/GenBank/DDBJ databases">
        <authorList>
            <consortium name="ELIXIR-Norway"/>
        </authorList>
    </citation>
    <scope>NUCLEOTIDE SEQUENCE</scope>
</reference>
<evidence type="ECO:0000313" key="2">
    <source>
        <dbReference type="Proteomes" id="UP001162501"/>
    </source>
</evidence>
<gene>
    <name evidence="1" type="ORF">MRATA1EN22A_LOCUS27544</name>
</gene>
<name>A0AC60A6L0_RANTA</name>
<dbReference type="Proteomes" id="UP001162501">
    <property type="component" value="Chromosome 8"/>
</dbReference>
<dbReference type="EMBL" id="OX596092">
    <property type="protein sequence ID" value="CAN0563576.1"/>
    <property type="molecule type" value="Genomic_DNA"/>
</dbReference>
<reference evidence="1" key="2">
    <citation type="submission" date="2025-03" db="EMBL/GenBank/DDBJ databases">
        <authorList>
            <consortium name="ELIXIR-Norway"/>
            <consortium name="Elixir Norway"/>
        </authorList>
    </citation>
    <scope>NUCLEOTIDE SEQUENCE</scope>
</reference>
<proteinExistence type="predicted"/>
<organism evidence="1 2">
    <name type="scientific">Rangifer tarandus platyrhynchus</name>
    <name type="common">Svalbard reindeer</name>
    <dbReference type="NCBI Taxonomy" id="3082113"/>
    <lineage>
        <taxon>Eukaryota</taxon>
        <taxon>Metazoa</taxon>
        <taxon>Chordata</taxon>
        <taxon>Craniata</taxon>
        <taxon>Vertebrata</taxon>
        <taxon>Euteleostomi</taxon>
        <taxon>Mammalia</taxon>
        <taxon>Eutheria</taxon>
        <taxon>Laurasiatheria</taxon>
        <taxon>Artiodactyla</taxon>
        <taxon>Ruminantia</taxon>
        <taxon>Pecora</taxon>
        <taxon>Cervidae</taxon>
        <taxon>Odocoileinae</taxon>
        <taxon>Rangifer</taxon>
    </lineage>
</organism>
<accession>A0AC60A6L0</accession>
<protein>
    <submittedName>
        <fullName evidence="1">Uncharacterized protein</fullName>
    </submittedName>
</protein>
<evidence type="ECO:0000313" key="1">
    <source>
        <dbReference type="EMBL" id="CAN0563576.1"/>
    </source>
</evidence>
<sequence>MEGALCPQLSNDGGGPVPMAQPHGGGPVSTAQPRWRGPCARGSAPMEGALCQQLSPDGGGPVPTAHSWHLTPAPTSLAPSCPVQALPAGCFPPEEAATDPPRNSLLTVALPQLKVSLQCVQTYLAKKICLGDE</sequence>